<feature type="compositionally biased region" description="Polar residues" evidence="1">
    <location>
        <begin position="19"/>
        <end position="34"/>
    </location>
</feature>
<evidence type="ECO:0000313" key="3">
    <source>
        <dbReference type="Proteomes" id="UP000295334"/>
    </source>
</evidence>
<evidence type="ECO:0000313" key="2">
    <source>
        <dbReference type="EMBL" id="TCJ13976.1"/>
    </source>
</evidence>
<keyword evidence="3" id="KW-1185">Reference proteome</keyword>
<gene>
    <name evidence="2" type="ORF">EPD60_08145</name>
</gene>
<protein>
    <submittedName>
        <fullName evidence="2">Uncharacterized protein</fullName>
    </submittedName>
</protein>
<name>A0A4R1BAI2_9BACT</name>
<dbReference type="AlphaFoldDB" id="A0A4R1BAI2"/>
<comment type="caution">
    <text evidence="2">The sequence shown here is derived from an EMBL/GenBank/DDBJ whole genome shotgun (WGS) entry which is preliminary data.</text>
</comment>
<dbReference type="Proteomes" id="UP000295334">
    <property type="component" value="Unassembled WGS sequence"/>
</dbReference>
<reference evidence="2 3" key="1">
    <citation type="submission" date="2019-03" db="EMBL/GenBank/DDBJ databases">
        <authorList>
            <person name="Kim M.K.M."/>
        </authorList>
    </citation>
    <scope>NUCLEOTIDE SEQUENCE [LARGE SCALE GENOMIC DNA]</scope>
    <source>
        <strain evidence="2 3">17J68-12</strain>
    </source>
</reference>
<accession>A0A4R1BAI2</accession>
<feature type="compositionally biased region" description="Basic and acidic residues" evidence="1">
    <location>
        <begin position="42"/>
        <end position="69"/>
    </location>
</feature>
<dbReference type="RefSeq" id="WP_131448642.1">
    <property type="nucleotide sequence ID" value="NZ_SJZI01000042.1"/>
</dbReference>
<sequence length="69" mass="7713">MEENKNLEGGSAPQREYGNAQQPAPQPVTHNRPQPSLEEPVDEHPDERARRGHSGEGDRTDADDMTLHE</sequence>
<evidence type="ECO:0000256" key="1">
    <source>
        <dbReference type="SAM" id="MobiDB-lite"/>
    </source>
</evidence>
<organism evidence="2 3">
    <name type="scientific">Flaviaesturariibacter flavus</name>
    <dbReference type="NCBI Taxonomy" id="2502780"/>
    <lineage>
        <taxon>Bacteria</taxon>
        <taxon>Pseudomonadati</taxon>
        <taxon>Bacteroidota</taxon>
        <taxon>Chitinophagia</taxon>
        <taxon>Chitinophagales</taxon>
        <taxon>Chitinophagaceae</taxon>
        <taxon>Flaviaestuariibacter</taxon>
    </lineage>
</organism>
<dbReference type="EMBL" id="SJZI01000042">
    <property type="protein sequence ID" value="TCJ13976.1"/>
    <property type="molecule type" value="Genomic_DNA"/>
</dbReference>
<proteinExistence type="predicted"/>
<feature type="region of interest" description="Disordered" evidence="1">
    <location>
        <begin position="1"/>
        <end position="69"/>
    </location>
</feature>